<dbReference type="EMBL" id="JAPTSV010000015">
    <property type="protein sequence ID" value="KAJ1520339.1"/>
    <property type="molecule type" value="Genomic_DNA"/>
</dbReference>
<organism evidence="1 2">
    <name type="scientific">Megalurothrips usitatus</name>
    <name type="common">bean blossom thrips</name>
    <dbReference type="NCBI Taxonomy" id="439358"/>
    <lineage>
        <taxon>Eukaryota</taxon>
        <taxon>Metazoa</taxon>
        <taxon>Ecdysozoa</taxon>
        <taxon>Arthropoda</taxon>
        <taxon>Hexapoda</taxon>
        <taxon>Insecta</taxon>
        <taxon>Pterygota</taxon>
        <taxon>Neoptera</taxon>
        <taxon>Paraneoptera</taxon>
        <taxon>Thysanoptera</taxon>
        <taxon>Terebrantia</taxon>
        <taxon>Thripoidea</taxon>
        <taxon>Thripidae</taxon>
        <taxon>Megalurothrips</taxon>
    </lineage>
</organism>
<dbReference type="Proteomes" id="UP001075354">
    <property type="component" value="Chromosome 15"/>
</dbReference>
<dbReference type="AlphaFoldDB" id="A0AAV7X6I8"/>
<sequence>MFAVTQVRRLRRVWCHEDPDWTLRVLRGASPTVEEVLLVFPRNEHVSALHAMPRLRRLFVYDGQSVDAAFTVPALPETQERLHTLEVHRLPRRPLLALLRAHGPALHTLQLWVGTKGCTQWPYSCNDLHRLLGRSCLPALRKLLLRRWVGHHKRQDCEDQRGALRRALPWAQVHCEWCDNVPPEAF</sequence>
<reference evidence="1" key="1">
    <citation type="submission" date="2022-12" db="EMBL/GenBank/DDBJ databases">
        <title>Chromosome-level genome assembly of the bean flower thrips Megalurothrips usitatus.</title>
        <authorList>
            <person name="Ma L."/>
            <person name="Liu Q."/>
            <person name="Li H."/>
            <person name="Cai W."/>
        </authorList>
    </citation>
    <scope>NUCLEOTIDE SEQUENCE</scope>
    <source>
        <strain evidence="1">Cailab_2022a</strain>
    </source>
</reference>
<name>A0AAV7X6I8_9NEOP</name>
<evidence type="ECO:0000313" key="1">
    <source>
        <dbReference type="EMBL" id="KAJ1520339.1"/>
    </source>
</evidence>
<protein>
    <submittedName>
        <fullName evidence="1">Uncharacterized protein</fullName>
    </submittedName>
</protein>
<dbReference type="InterPro" id="IPR032675">
    <property type="entry name" value="LRR_dom_sf"/>
</dbReference>
<comment type="caution">
    <text evidence="1">The sequence shown here is derived from an EMBL/GenBank/DDBJ whole genome shotgun (WGS) entry which is preliminary data.</text>
</comment>
<proteinExistence type="predicted"/>
<gene>
    <name evidence="1" type="ORF">ONE63_004537</name>
</gene>
<dbReference type="Gene3D" id="3.80.10.10">
    <property type="entry name" value="Ribonuclease Inhibitor"/>
    <property type="match status" value="1"/>
</dbReference>
<evidence type="ECO:0000313" key="2">
    <source>
        <dbReference type="Proteomes" id="UP001075354"/>
    </source>
</evidence>
<keyword evidence="2" id="KW-1185">Reference proteome</keyword>
<accession>A0AAV7X6I8</accession>